<evidence type="ECO:0000313" key="2">
    <source>
        <dbReference type="Proteomes" id="UP000190044"/>
    </source>
</evidence>
<name>A0A1T5CV03_9SPHN</name>
<dbReference type="EMBL" id="FUYP01000011">
    <property type="protein sequence ID" value="SKB63166.1"/>
    <property type="molecule type" value="Genomic_DNA"/>
</dbReference>
<dbReference type="Pfam" id="PF26128">
    <property type="entry name" value="Gad2"/>
    <property type="match status" value="1"/>
</dbReference>
<dbReference type="Gene3D" id="3.30.460.10">
    <property type="entry name" value="Beta Polymerase, domain 2"/>
    <property type="match status" value="1"/>
</dbReference>
<dbReference type="InterPro" id="IPR043519">
    <property type="entry name" value="NT_sf"/>
</dbReference>
<dbReference type="OrthoDB" id="9805698at2"/>
<sequence length="177" mass="19590">MIEFACSTPTIDIPPQPNGPALWDAILAEMPAGAIVAGGAVRDYLLGVNPKDIDVFVNVDRFTNPAGFEALGSDKDAEYDAMNEIALVTRGVIAGYQVDLIGVTFADTHDMVERFDFGVARCWYDGEIHDTPEAAADRANKTVTLFLDDRLERSRARFARFNERMGGDWRLIDDFQI</sequence>
<accession>A0A1T5CV03</accession>
<gene>
    <name evidence="1" type="ORF">SAMN06295937_1011136</name>
</gene>
<protein>
    <submittedName>
        <fullName evidence="1">Poly A polymerase head domain-containing protein</fullName>
    </submittedName>
</protein>
<dbReference type="GO" id="GO:0003723">
    <property type="term" value="F:RNA binding"/>
    <property type="evidence" value="ECO:0007669"/>
    <property type="project" value="UniProtKB-KW"/>
</dbReference>
<dbReference type="SUPFAM" id="SSF81301">
    <property type="entry name" value="Nucleotidyltransferase"/>
    <property type="match status" value="1"/>
</dbReference>
<dbReference type="AlphaFoldDB" id="A0A1T5CV03"/>
<keyword evidence="2" id="KW-1185">Reference proteome</keyword>
<organism evidence="1 2">
    <name type="scientific">Sphingopyxis flava</name>
    <dbReference type="NCBI Taxonomy" id="1507287"/>
    <lineage>
        <taxon>Bacteria</taxon>
        <taxon>Pseudomonadati</taxon>
        <taxon>Pseudomonadota</taxon>
        <taxon>Alphaproteobacteria</taxon>
        <taxon>Sphingomonadales</taxon>
        <taxon>Sphingomonadaceae</taxon>
        <taxon>Sphingopyxis</taxon>
    </lineage>
</organism>
<dbReference type="GO" id="GO:0016779">
    <property type="term" value="F:nucleotidyltransferase activity"/>
    <property type="evidence" value="ECO:0007669"/>
    <property type="project" value="InterPro"/>
</dbReference>
<proteinExistence type="predicted"/>
<dbReference type="RefSeq" id="WP_079638736.1">
    <property type="nucleotide sequence ID" value="NZ_FUYP01000011.1"/>
</dbReference>
<evidence type="ECO:0000313" key="1">
    <source>
        <dbReference type="EMBL" id="SKB63166.1"/>
    </source>
</evidence>
<reference evidence="2" key="1">
    <citation type="submission" date="2017-02" db="EMBL/GenBank/DDBJ databases">
        <authorList>
            <person name="Varghese N."/>
            <person name="Submissions S."/>
        </authorList>
    </citation>
    <scope>NUCLEOTIDE SEQUENCE [LARGE SCALE GENOMIC DNA]</scope>
    <source>
        <strain evidence="2">R11H</strain>
    </source>
</reference>
<dbReference type="GO" id="GO:0006396">
    <property type="term" value="P:RNA processing"/>
    <property type="evidence" value="ECO:0007669"/>
    <property type="project" value="InterPro"/>
</dbReference>
<dbReference type="Proteomes" id="UP000190044">
    <property type="component" value="Unassembled WGS sequence"/>
</dbReference>